<evidence type="ECO:0000256" key="5">
    <source>
        <dbReference type="ARBA" id="ARBA00022839"/>
    </source>
</evidence>
<keyword evidence="3" id="KW-0540">Nuclease</keyword>
<evidence type="ECO:0000256" key="2">
    <source>
        <dbReference type="ARBA" id="ARBA00006357"/>
    </source>
</evidence>
<protein>
    <recommendedName>
        <fullName evidence="8">Exonuclease domain-containing protein</fullName>
    </recommendedName>
</protein>
<evidence type="ECO:0000256" key="7">
    <source>
        <dbReference type="SAM" id="MobiDB-lite"/>
    </source>
</evidence>
<dbReference type="VEuPathDB" id="FungiDB:CJI96_0004228"/>
<feature type="region of interest" description="Disordered" evidence="7">
    <location>
        <begin position="1"/>
        <end position="20"/>
    </location>
</feature>
<dbReference type="VEuPathDB" id="FungiDB:QG37_05815"/>
<comment type="subcellular location">
    <subcellularLocation>
        <location evidence="1">Nucleus</location>
    </subcellularLocation>
</comment>
<name>A0A0L0NTE1_CANAR</name>
<dbReference type="VEuPathDB" id="FungiDB:B9J08_002284"/>
<evidence type="ECO:0000313" key="9">
    <source>
        <dbReference type="EMBL" id="KND97431.1"/>
    </source>
</evidence>
<evidence type="ECO:0000313" key="10">
    <source>
        <dbReference type="Proteomes" id="UP000037122"/>
    </source>
</evidence>
<evidence type="ECO:0000256" key="1">
    <source>
        <dbReference type="ARBA" id="ARBA00004123"/>
    </source>
</evidence>
<dbReference type="PANTHER" id="PTHR12801:SF115">
    <property type="entry name" value="FI18136P1-RELATED"/>
    <property type="match status" value="1"/>
</dbReference>
<feature type="domain" description="Exonuclease" evidence="8">
    <location>
        <begin position="199"/>
        <end position="361"/>
    </location>
</feature>
<dbReference type="InterPro" id="IPR013520">
    <property type="entry name" value="Ribonucl_H"/>
</dbReference>
<proteinExistence type="inferred from homology"/>
<organism evidence="9 10">
    <name type="scientific">Candidozyma auris</name>
    <name type="common">Yeast</name>
    <name type="synonym">Candida auris</name>
    <dbReference type="NCBI Taxonomy" id="498019"/>
    <lineage>
        <taxon>Eukaryota</taxon>
        <taxon>Fungi</taxon>
        <taxon>Dikarya</taxon>
        <taxon>Ascomycota</taxon>
        <taxon>Saccharomycotina</taxon>
        <taxon>Pichiomycetes</taxon>
        <taxon>Metschnikowiaceae</taxon>
        <taxon>Candidozyma</taxon>
    </lineage>
</organism>
<dbReference type="VEuPathDB" id="FungiDB:CJJ07_003460"/>
<dbReference type="PANTHER" id="PTHR12801">
    <property type="entry name" value="RNA EXONUCLEASE REXO1 / RECO3 FAMILY MEMBER-RELATED"/>
    <property type="match status" value="1"/>
</dbReference>
<evidence type="ECO:0000256" key="3">
    <source>
        <dbReference type="ARBA" id="ARBA00022722"/>
    </source>
</evidence>
<comment type="similarity">
    <text evidence="2">Belongs to the REXO1/REXO3 family.</text>
</comment>
<dbReference type="VEuPathDB" id="FungiDB:CJJ09_005375"/>
<evidence type="ECO:0000256" key="4">
    <source>
        <dbReference type="ARBA" id="ARBA00022801"/>
    </source>
</evidence>
<dbReference type="Gene3D" id="3.30.420.10">
    <property type="entry name" value="Ribonuclease H-like superfamily/Ribonuclease H"/>
    <property type="match status" value="1"/>
</dbReference>
<dbReference type="InterPro" id="IPR034922">
    <property type="entry name" value="REX1-like_exo"/>
</dbReference>
<accession>A0A0L0NTE1</accession>
<dbReference type="InterPro" id="IPR036397">
    <property type="entry name" value="RNaseH_sf"/>
</dbReference>
<keyword evidence="6" id="KW-0539">Nucleus</keyword>
<dbReference type="InterPro" id="IPR047021">
    <property type="entry name" value="REXO1/3/4-like"/>
</dbReference>
<dbReference type="Pfam" id="PF00929">
    <property type="entry name" value="RNase_T"/>
    <property type="match status" value="1"/>
</dbReference>
<reference evidence="10" key="1">
    <citation type="journal article" date="2015" name="BMC Genomics">
        <title>Draft genome of a commonly misdiagnosed multidrug resistant pathogen Candida auris.</title>
        <authorList>
            <person name="Chatterjee S."/>
            <person name="Alampalli S.V."/>
            <person name="Nageshan R.K."/>
            <person name="Chettiar S.T."/>
            <person name="Joshi S."/>
            <person name="Tatu U.S."/>
        </authorList>
    </citation>
    <scope>NUCLEOTIDE SEQUENCE [LARGE SCALE GENOMIC DNA]</scope>
    <source>
        <strain evidence="10">6684</strain>
    </source>
</reference>
<dbReference type="CDD" id="cd06145">
    <property type="entry name" value="REX1_like"/>
    <property type="match status" value="1"/>
</dbReference>
<keyword evidence="4" id="KW-0378">Hydrolase</keyword>
<comment type="caution">
    <text evidence="9">The sequence shown here is derived from an EMBL/GenBank/DDBJ whole genome shotgun (WGS) entry which is preliminary data.</text>
</comment>
<evidence type="ECO:0000256" key="6">
    <source>
        <dbReference type="ARBA" id="ARBA00023242"/>
    </source>
</evidence>
<dbReference type="GO" id="GO:0003676">
    <property type="term" value="F:nucleic acid binding"/>
    <property type="evidence" value="ECO:0007669"/>
    <property type="project" value="InterPro"/>
</dbReference>
<dbReference type="GO" id="GO:0005634">
    <property type="term" value="C:nucleus"/>
    <property type="evidence" value="ECO:0007669"/>
    <property type="project" value="UniProtKB-SubCell"/>
</dbReference>
<dbReference type="FunFam" id="3.30.420.10:FF:000019">
    <property type="entry name" value="RNA exonuclease NEF-sp"/>
    <property type="match status" value="1"/>
</dbReference>
<dbReference type="AlphaFoldDB" id="A0A0L0NTE1"/>
<evidence type="ECO:0000259" key="8">
    <source>
        <dbReference type="SMART" id="SM00479"/>
    </source>
</evidence>
<sequence length="542" mass="61138">MPTQNGSEQPAKKRKVHKRKLKKMLAKPTININKVPISLTLIRKLVLQVAQPHGKKQQEHFEVLNADKVANIVVCVVPGLLEEEFRERGLDTLMTLENAEKQRELLFFDEKFSSLIPMTNPGSSTEVAPVLPALFGDRILKSVKEKLLEELRLKQIGIEDLLVKDPDWVDHNYKYFPGSGETAPEGWFQTKDLHKDKVDVFSLDCEFCQTESGNQLARISVVNYDGKVVYDEVVKPKDEITNYATRYSGMTKEVLDKATTTEDDVRDKLKLLISASDIVVGHSLLSDFNVLKMVHGKVVDTCVIYDHHRKKPYKASLKWLCETYLNRQIQQGEENGQGHSSIEDAVACLDLVKLKLSNGMHFGQEPDFLPISAVIRSSTGHKTSILDTLMTEWRVPGCFLDTVTHVAARNDDEVAAKVKATLGESKIIFAKFSQFPKGASSEQKQRLSEQLDDVWTSVPEYSLFIVLGGSADKPEIQKLSCVKRQFNKKQKQGEKVTSPDEVWDFDKESQLKRAVAEARRSLAFVAIKPSQEESDEQKGHES</sequence>
<gene>
    <name evidence="9" type="ORF">QG37_05815</name>
</gene>
<dbReference type="SUPFAM" id="SSF53098">
    <property type="entry name" value="Ribonuclease H-like"/>
    <property type="match status" value="1"/>
</dbReference>
<dbReference type="EMBL" id="LGST01000041">
    <property type="protein sequence ID" value="KND97431.1"/>
    <property type="molecule type" value="Genomic_DNA"/>
</dbReference>
<dbReference type="GO" id="GO:0004527">
    <property type="term" value="F:exonuclease activity"/>
    <property type="evidence" value="ECO:0007669"/>
    <property type="project" value="UniProtKB-KW"/>
</dbReference>
<dbReference type="InterPro" id="IPR012337">
    <property type="entry name" value="RNaseH-like_sf"/>
</dbReference>
<dbReference type="VEuPathDB" id="FungiDB:CJI97_001827"/>
<dbReference type="Proteomes" id="UP000037122">
    <property type="component" value="Unassembled WGS sequence"/>
</dbReference>
<keyword evidence="5" id="KW-0269">Exonuclease</keyword>
<dbReference type="SMART" id="SM00479">
    <property type="entry name" value="EXOIII"/>
    <property type="match status" value="1"/>
</dbReference>